<evidence type="ECO:0008006" key="5">
    <source>
        <dbReference type="Google" id="ProtNLM"/>
    </source>
</evidence>
<name>A0A512JBG4_9HYPH</name>
<reference evidence="1 3" key="3">
    <citation type="submission" date="2019-07" db="EMBL/GenBank/DDBJ databases">
        <title>Whole genome shotgun sequence of Methylobacterium oxalidis NBRC 107715.</title>
        <authorList>
            <person name="Hosoyama A."/>
            <person name="Uohara A."/>
            <person name="Ohji S."/>
            <person name="Ichikawa N."/>
        </authorList>
    </citation>
    <scope>NUCLEOTIDE SEQUENCE [LARGE SCALE GENOMIC DNA]</scope>
    <source>
        <strain evidence="1 3">NBRC 107715</strain>
    </source>
</reference>
<evidence type="ECO:0000313" key="2">
    <source>
        <dbReference type="EMBL" id="GLS67635.1"/>
    </source>
</evidence>
<reference evidence="2" key="4">
    <citation type="submission" date="2023-01" db="EMBL/GenBank/DDBJ databases">
        <title>Draft genome sequence of Methylobacterium oxalidis strain NBRC 107715.</title>
        <authorList>
            <person name="Sun Q."/>
            <person name="Mori K."/>
        </authorList>
    </citation>
    <scope>NUCLEOTIDE SEQUENCE</scope>
    <source>
        <strain evidence="2">NBRC 107715</strain>
    </source>
</reference>
<evidence type="ECO:0000313" key="1">
    <source>
        <dbReference type="EMBL" id="GEP07215.1"/>
    </source>
</evidence>
<keyword evidence="4" id="KW-1185">Reference proteome</keyword>
<dbReference type="OrthoDB" id="8451322at2"/>
<dbReference type="EMBL" id="BSPK01000114">
    <property type="protein sequence ID" value="GLS67635.1"/>
    <property type="molecule type" value="Genomic_DNA"/>
</dbReference>
<sequence>MLVAKINGVTFKHALPQNVAKKMCQEIETARVLTNTARVLLTDNVAAGDKIGEKTARKLLLSRRESWLTSLIAANARLPLQRRATLDRCLKLAAGPVPWGQSREKVSVRARLKPSGGVRAIYNFGLEHRARQHSINGVMGGYHHPRPFQLQGHYKAITRTRALLTSGFTYVASLDVTNFFGSFEFEKLAPELPLPVEVVKHAVVGRQLRIVLDRSTETKHSYHLPALHQQDLVSFHRTFVNMGLCSMGTKADETLKVLSDALREECKKISAAHKANIYLSGTSMGIRTERSGKKIVSADQEDQWEYTIERPRSSKSKRRYMIKLTIKLSNFTG</sequence>
<dbReference type="EMBL" id="BJZU01000141">
    <property type="protein sequence ID" value="GEP07215.1"/>
    <property type="molecule type" value="Genomic_DNA"/>
</dbReference>
<evidence type="ECO:0000313" key="3">
    <source>
        <dbReference type="Proteomes" id="UP000321960"/>
    </source>
</evidence>
<gene>
    <name evidence="2" type="ORF">GCM10007888_60190</name>
    <name evidence="1" type="ORF">MOX02_52530</name>
</gene>
<accession>A0A512JBG4</accession>
<comment type="caution">
    <text evidence="1">The sequence shown here is derived from an EMBL/GenBank/DDBJ whole genome shotgun (WGS) entry which is preliminary data.</text>
</comment>
<protein>
    <recommendedName>
        <fullName evidence="5">Reverse transcriptase domain-containing protein</fullName>
    </recommendedName>
</protein>
<evidence type="ECO:0000313" key="4">
    <source>
        <dbReference type="Proteomes" id="UP001156856"/>
    </source>
</evidence>
<dbReference type="AlphaFoldDB" id="A0A512JBG4"/>
<proteinExistence type="predicted"/>
<reference evidence="4" key="2">
    <citation type="journal article" date="2019" name="Int. J. Syst. Evol. Microbiol.">
        <title>The Global Catalogue of Microorganisms (GCM) 10K type strain sequencing project: providing services to taxonomists for standard genome sequencing and annotation.</title>
        <authorList>
            <consortium name="The Broad Institute Genomics Platform"/>
            <consortium name="The Broad Institute Genome Sequencing Center for Infectious Disease"/>
            <person name="Wu L."/>
            <person name="Ma J."/>
        </authorList>
    </citation>
    <scope>NUCLEOTIDE SEQUENCE [LARGE SCALE GENOMIC DNA]</scope>
    <source>
        <strain evidence="4">NBRC 107715</strain>
    </source>
</reference>
<reference evidence="2" key="1">
    <citation type="journal article" date="2014" name="Int. J. Syst. Evol. Microbiol.">
        <title>Complete genome of a new Firmicutes species belonging to the dominant human colonic microbiota ('Ruminococcus bicirculans') reveals two chromosomes and a selective capacity to utilize plant glucans.</title>
        <authorList>
            <consortium name="NISC Comparative Sequencing Program"/>
            <person name="Wegmann U."/>
            <person name="Louis P."/>
            <person name="Goesmann A."/>
            <person name="Henrissat B."/>
            <person name="Duncan S.H."/>
            <person name="Flint H.J."/>
        </authorList>
    </citation>
    <scope>NUCLEOTIDE SEQUENCE</scope>
    <source>
        <strain evidence="2">NBRC 107715</strain>
    </source>
</reference>
<dbReference type="Proteomes" id="UP001156856">
    <property type="component" value="Unassembled WGS sequence"/>
</dbReference>
<organism evidence="1 3">
    <name type="scientific">Methylobacterium oxalidis</name>
    <dbReference type="NCBI Taxonomy" id="944322"/>
    <lineage>
        <taxon>Bacteria</taxon>
        <taxon>Pseudomonadati</taxon>
        <taxon>Pseudomonadota</taxon>
        <taxon>Alphaproteobacteria</taxon>
        <taxon>Hyphomicrobiales</taxon>
        <taxon>Methylobacteriaceae</taxon>
        <taxon>Methylobacterium</taxon>
    </lineage>
</organism>
<dbReference type="RefSeq" id="WP_147028692.1">
    <property type="nucleotide sequence ID" value="NZ_BJZU01000141.1"/>
</dbReference>
<dbReference type="Proteomes" id="UP000321960">
    <property type="component" value="Unassembled WGS sequence"/>
</dbReference>